<dbReference type="EMBL" id="BPLF01000006">
    <property type="protein sequence ID" value="GIX66104.1"/>
    <property type="molecule type" value="Genomic_DNA"/>
</dbReference>
<evidence type="ECO:0008006" key="4">
    <source>
        <dbReference type="Google" id="ProtNLM"/>
    </source>
</evidence>
<feature type="compositionally biased region" description="Low complexity" evidence="1">
    <location>
        <begin position="133"/>
        <end position="142"/>
    </location>
</feature>
<accession>A0AAV4M5K4</accession>
<comment type="caution">
    <text evidence="2">The sequence shown here is derived from an EMBL/GenBank/DDBJ whole genome shotgun (WGS) entry which is preliminary data.</text>
</comment>
<protein>
    <recommendedName>
        <fullName evidence="4">RAP domain-containing protein</fullName>
    </recommendedName>
</protein>
<dbReference type="RefSeq" id="XP_067718173.1">
    <property type="nucleotide sequence ID" value="XM_067862072.1"/>
</dbReference>
<evidence type="ECO:0000313" key="2">
    <source>
        <dbReference type="EMBL" id="GIX66104.1"/>
    </source>
</evidence>
<keyword evidence="3" id="KW-1185">Reference proteome</keyword>
<sequence length="852" mass="92931">MTLTPSGNAREDRGAASLARELEAARRDALRAIEVLAEQYAQVMSDSELVSVFVSCCTKDVRKSLVSFLAQCLKDRAAKGALDITMSDGIALFNASKDYAVPKEALSVLFAQFESSPFRDCKEPRSGPGGAGKSASGSGPKSLQGQGATKEWRSSVSRATLCEIGRLCRSLYHLECNERLLRNLDNALNFSLNSPNFCSRICSRNRSGNHGLNSAVLAVSSIVHLLARNNYRNNQSVERLLLVLPAVPWNYDAQDELVLLVDLCWSLLSLRIEAWRVSAHLDKLFERLPLLPLKHCVKLLGGLYHSVGGSRQYLESPSSCERVPMDDLLAYTLNDGESSHVRPLGGGVASKRGGGRVDPDYEDVSEYLHALRSLYMGRIEVGGAVLLGDIVAQEVTDIQGLSNFMFYAAATLEDLTHDDYNLMCRRWLEISRGSGFRVKVEALSQVLWALQKNRIYHEALLFRVRDIVTAREAQHLLAGAAFADDPHLLDLQHQHAPADGGAAAQAGGPRGGPPPRALRRPPASRAGRVGPEALVGDLVDRHVGLHDAPRHGVRARVGAAPPRQLAAVRAGVPAPGSAQGGRRRGFGGVHASQVLQMYTSLEVELPRAPGYVASESHCHLIPDYVISAAIRDSTSVSSVAPISASQDKARRSLMSFGVRFKGEYEVYHGIVVDFAVTRNREPEDFVPHLVIEIDGPHHYNVICDEYVGPALQVLHHLVERRGALARLLLVVEERRNLPFPEVRGAFAVDEQLHLAGSGRHLGGQSGELAALGDGDLHQRLGRVLPVQHLEHRSLPRGVGFVPGDFEERGDARQDDFCVGVAVYTARPTLLRRLVVEPADEEAQERVADLCVV</sequence>
<dbReference type="AlphaFoldDB" id="A0AAV4M5K4"/>
<feature type="region of interest" description="Disordered" evidence="1">
    <location>
        <begin position="496"/>
        <end position="530"/>
    </location>
</feature>
<name>A0AAV4M5K4_BABCB</name>
<gene>
    <name evidence="2" type="ORF">BcabD6B2_55400</name>
</gene>
<reference evidence="2 3" key="1">
    <citation type="submission" date="2021-06" db="EMBL/GenBank/DDBJ databases">
        <title>Genome sequence of Babesia caballi.</title>
        <authorList>
            <person name="Yamagishi J."/>
            <person name="Kidaka T."/>
            <person name="Ochi A."/>
        </authorList>
    </citation>
    <scope>NUCLEOTIDE SEQUENCE [LARGE SCALE GENOMIC DNA]</scope>
    <source>
        <strain evidence="2">USDA-D6B2</strain>
    </source>
</reference>
<proteinExistence type="predicted"/>
<dbReference type="GeneID" id="94197585"/>
<feature type="compositionally biased region" description="Low complexity" evidence="1">
    <location>
        <begin position="497"/>
        <end position="507"/>
    </location>
</feature>
<feature type="region of interest" description="Disordered" evidence="1">
    <location>
        <begin position="118"/>
        <end position="151"/>
    </location>
</feature>
<organism evidence="2 3">
    <name type="scientific">Babesia caballi</name>
    <dbReference type="NCBI Taxonomy" id="5871"/>
    <lineage>
        <taxon>Eukaryota</taxon>
        <taxon>Sar</taxon>
        <taxon>Alveolata</taxon>
        <taxon>Apicomplexa</taxon>
        <taxon>Aconoidasida</taxon>
        <taxon>Piroplasmida</taxon>
        <taxon>Babesiidae</taxon>
        <taxon>Babesia</taxon>
    </lineage>
</organism>
<evidence type="ECO:0000313" key="3">
    <source>
        <dbReference type="Proteomes" id="UP001497744"/>
    </source>
</evidence>
<dbReference type="Proteomes" id="UP001497744">
    <property type="component" value="Unassembled WGS sequence"/>
</dbReference>
<evidence type="ECO:0000256" key="1">
    <source>
        <dbReference type="SAM" id="MobiDB-lite"/>
    </source>
</evidence>